<dbReference type="Pfam" id="PF00307">
    <property type="entry name" value="CH"/>
    <property type="match status" value="1"/>
</dbReference>
<dbReference type="PANTHER" id="PTHR23167:SF69">
    <property type="entry name" value="FI18193P1"/>
    <property type="match status" value="1"/>
</dbReference>
<evidence type="ECO:0000256" key="2">
    <source>
        <dbReference type="ARBA" id="ARBA00023054"/>
    </source>
</evidence>
<reference evidence="6" key="1">
    <citation type="journal article" date="2015" name="Insect Biochem. Mol. Biol.">
        <title>An insight into the sialome of the horse fly, Tabanus bromius.</title>
        <authorList>
            <person name="Ribeiro J.M."/>
            <person name="Kazimirova M."/>
            <person name="Takac P."/>
            <person name="Andersen J.F."/>
            <person name="Francischetti I.M."/>
        </authorList>
    </citation>
    <scope>NUCLEOTIDE SEQUENCE</scope>
</reference>
<feature type="compositionally biased region" description="Polar residues" evidence="4">
    <location>
        <begin position="957"/>
        <end position="966"/>
    </location>
</feature>
<feature type="domain" description="Calponin-homology (CH)" evidence="5">
    <location>
        <begin position="1039"/>
        <end position="1144"/>
    </location>
</feature>
<sequence length="1145" mass="130414">SMMQDLQSHLQRLMRDKMALEATVVELSSYQTEVFQLRKEVAKLQSIHQTCNGEIQKLSDENEKLRSRLTDVVNTSLSDAEKHQILQDSQRLHSSAPASIALPNFHSQEMDGGTTPCVTPDGDKHSSSSEISVACLQDKIIQMEETHYSTNEELQATLQELADLQSQLSELQSHNERLSEEKDVLFQSLCRQTEKLEDSRTQIENLQELLLREPTQQDVVTTEREQKLLDLLKNAQEEREGLLIKQEEMNSELNELRQTIDKANAENLRLGEVISVLNSTIDAANAERKQIESQLIQSKEDSSEKQIEISRLSTLLENAQAKIDELEQDRAMGDKSDLGELLDTSRKEKDLLEIQIASLQEQVSKSQCEIQKLKDMLTRVTDEYKVARNNAKCALSDMEYKYETLKEEKQKLSAEYQQLQESTNELQIQCKCHLEDKAQLEGLLSETQRHLGEAERLLAEKEEKLQKEIKLRKQATEEWEQFQSDLLMTVRIANEYNTEAQSEREQLITQNKSQKEKIRSLEQQIEKLNKLVRSTNSNEITLDDEFTTQVAQFREQINSFGKDLKSIENKRYSITNFENGQPKLKNPLKSLRNNERHKSSALNLDDVQKSFESIEENYLNECENELPPLPKSAPPIKSILINSNEDLFEQKMFTFSQSSNDLSSRDDDTFKPFLFTSRSTDDLLLQDIDGINKSKKNLKTKYRHKSHENLKIKVGHPDEVVKAVKKPLPLPRLNSLTDILNKVKDEPERSKITAEVHPTSGNTRNNDVKDPIKQVKDYVKAVTSNYEKRLSSPIIEAARLKSNNSENAQMTEGKNIVLHSPIEAVNFKHKQLKSIQQKAVKEIVWEFDKKTNEFVEKSELKRRSEPIYANVQDIKNDQTSDTKEPNQISTDAQQSLFNTVQEMAARRQKVGISRQDSRLSVKSLIESIESVNKQNKTSGGPGSHCSSSSSLNSVTSDAINCGSNQNGTNRNTISDWSDNVIQQNQLHHTPVVKVMQAKSPLREQQQTVGSNMSLNGGSQKSLITGERKDPLNALVKNGGSKRNALLKWCQNKTVGYRNIDITNFSSSWNDGLAFCAILHSYLPDRVPYDTLGPNNKRQNFTIAFSAAESVGIPTSLDINDMCQQERPDWTQVMAYVTAIYKHFEA</sequence>
<dbReference type="CDD" id="cd21199">
    <property type="entry name" value="CH_CYTS"/>
    <property type="match status" value="1"/>
</dbReference>
<keyword evidence="2 3" id="KW-0175">Coiled coil</keyword>
<comment type="similarity">
    <text evidence="1">Belongs to the cytospin-A family.</text>
</comment>
<dbReference type="EMBL" id="GDAI01002137">
    <property type="protein sequence ID" value="JAI15466.1"/>
    <property type="molecule type" value="mRNA"/>
</dbReference>
<accession>A0A0K8TMU6</accession>
<dbReference type="AlphaFoldDB" id="A0A0K8TMU6"/>
<dbReference type="InterPro" id="IPR050540">
    <property type="entry name" value="F-actin_Monoox_Mical"/>
</dbReference>
<proteinExistence type="evidence at transcript level"/>
<name>A0A0K8TMU6_TABBR</name>
<dbReference type="Gene3D" id="1.10.418.10">
    <property type="entry name" value="Calponin-like domain"/>
    <property type="match status" value="1"/>
</dbReference>
<feature type="region of interest" description="Disordered" evidence="4">
    <location>
        <begin position="932"/>
        <end position="966"/>
    </location>
</feature>
<dbReference type="InterPro" id="IPR001715">
    <property type="entry name" value="CH_dom"/>
</dbReference>
<evidence type="ECO:0000256" key="1">
    <source>
        <dbReference type="ARBA" id="ARBA00009452"/>
    </source>
</evidence>
<evidence type="ECO:0000259" key="5">
    <source>
        <dbReference type="PROSITE" id="PS50021"/>
    </source>
</evidence>
<feature type="non-terminal residue" evidence="6">
    <location>
        <position position="1"/>
    </location>
</feature>
<feature type="region of interest" description="Disordered" evidence="4">
    <location>
        <begin position="105"/>
        <end position="129"/>
    </location>
</feature>
<dbReference type="PROSITE" id="PS50021">
    <property type="entry name" value="CH"/>
    <property type="match status" value="1"/>
</dbReference>
<evidence type="ECO:0000313" key="6">
    <source>
        <dbReference type="EMBL" id="JAI15466.1"/>
    </source>
</evidence>
<dbReference type="SUPFAM" id="SSF47576">
    <property type="entry name" value="Calponin-homology domain, CH-domain"/>
    <property type="match status" value="1"/>
</dbReference>
<feature type="compositionally biased region" description="Low complexity" evidence="4">
    <location>
        <begin position="943"/>
        <end position="956"/>
    </location>
</feature>
<organism evidence="6">
    <name type="scientific">Tabanus bromius</name>
    <name type="common">Band-eyed brown horse fly</name>
    <dbReference type="NCBI Taxonomy" id="304241"/>
    <lineage>
        <taxon>Eukaryota</taxon>
        <taxon>Metazoa</taxon>
        <taxon>Ecdysozoa</taxon>
        <taxon>Arthropoda</taxon>
        <taxon>Hexapoda</taxon>
        <taxon>Insecta</taxon>
        <taxon>Pterygota</taxon>
        <taxon>Neoptera</taxon>
        <taxon>Endopterygota</taxon>
        <taxon>Diptera</taxon>
        <taxon>Brachycera</taxon>
        <taxon>Tabanomorpha</taxon>
        <taxon>Tabanoidea</taxon>
        <taxon>Tabanidae</taxon>
        <taxon>Tabanus</taxon>
    </lineage>
</organism>
<dbReference type="InterPro" id="IPR036872">
    <property type="entry name" value="CH_dom_sf"/>
</dbReference>
<evidence type="ECO:0000256" key="3">
    <source>
        <dbReference type="SAM" id="Coils"/>
    </source>
</evidence>
<evidence type="ECO:0000256" key="4">
    <source>
        <dbReference type="SAM" id="MobiDB-lite"/>
    </source>
</evidence>
<dbReference type="PANTHER" id="PTHR23167">
    <property type="entry name" value="CALPONIN HOMOLOGY DOMAIN-CONTAINING PROTEIN DDB_G0272472-RELATED"/>
    <property type="match status" value="1"/>
</dbReference>
<feature type="coiled-coil region" evidence="3">
    <location>
        <begin position="151"/>
        <end position="181"/>
    </location>
</feature>
<protein>
    <submittedName>
        <fullName evidence="6">Putative paramyosin</fullName>
    </submittedName>
</protein>
<dbReference type="FunFam" id="1.10.418.10:FF:000020">
    <property type="entry name" value="Cytospin-A isoform 1"/>
    <property type="match status" value="1"/>
</dbReference>
<dbReference type="SMART" id="SM00033">
    <property type="entry name" value="CH"/>
    <property type="match status" value="1"/>
</dbReference>
<feature type="coiled-coil region" evidence="3">
    <location>
        <begin position="48"/>
        <end position="75"/>
    </location>
</feature>
<feature type="coiled-coil region" evidence="3">
    <location>
        <begin position="225"/>
        <end position="570"/>
    </location>
</feature>